<dbReference type="AlphaFoldDB" id="A0A438FF44"/>
<sequence length="303" mass="33717">MHDHLLLPSHSLTEPEATLDVLVMNGAIMKVGVATDSSYQGKAQFASRLGIEPCIDGIRALVLLDKFCQLSGGTKPLSYGSSPSARPLSQQFRLGASTMLVGILKLRKAPKTSVAASNLIIGAYMEERVFARSFIVMLELQEHNATRLFTFMLLPKIYPKDGNFTGFFELPVPPLLGRVWDTLIWVLSSSQTQRHSSLFLFLTLGLCGVDFSHKGKAQPNSHPQQWLSSSSPPSSPHSATLLNLIVPNLIELSWPPLFTPPISGLREMEMINKWQERNAKLTKEINSPWAQQEYLKAELKFQF</sequence>
<proteinExistence type="predicted"/>
<evidence type="ECO:0000256" key="1">
    <source>
        <dbReference type="SAM" id="MobiDB-lite"/>
    </source>
</evidence>
<dbReference type="Proteomes" id="UP000288805">
    <property type="component" value="Unassembled WGS sequence"/>
</dbReference>
<evidence type="ECO:0000313" key="2">
    <source>
        <dbReference type="EMBL" id="RVW58609.1"/>
    </source>
</evidence>
<dbReference type="EMBL" id="QGNW01000937">
    <property type="protein sequence ID" value="RVW58609.1"/>
    <property type="molecule type" value="Genomic_DNA"/>
</dbReference>
<comment type="caution">
    <text evidence="2">The sequence shown here is derived from an EMBL/GenBank/DDBJ whole genome shotgun (WGS) entry which is preliminary data.</text>
</comment>
<organism evidence="2 3">
    <name type="scientific">Vitis vinifera</name>
    <name type="common">Grape</name>
    <dbReference type="NCBI Taxonomy" id="29760"/>
    <lineage>
        <taxon>Eukaryota</taxon>
        <taxon>Viridiplantae</taxon>
        <taxon>Streptophyta</taxon>
        <taxon>Embryophyta</taxon>
        <taxon>Tracheophyta</taxon>
        <taxon>Spermatophyta</taxon>
        <taxon>Magnoliopsida</taxon>
        <taxon>eudicotyledons</taxon>
        <taxon>Gunneridae</taxon>
        <taxon>Pentapetalae</taxon>
        <taxon>rosids</taxon>
        <taxon>Vitales</taxon>
        <taxon>Vitaceae</taxon>
        <taxon>Viteae</taxon>
        <taxon>Vitis</taxon>
    </lineage>
</organism>
<evidence type="ECO:0000313" key="3">
    <source>
        <dbReference type="Proteomes" id="UP000288805"/>
    </source>
</evidence>
<name>A0A438FF44_VITVI</name>
<feature type="compositionally biased region" description="Low complexity" evidence="1">
    <location>
        <begin position="221"/>
        <end position="234"/>
    </location>
</feature>
<protein>
    <submittedName>
        <fullName evidence="2">Uncharacterized protein</fullName>
    </submittedName>
</protein>
<accession>A0A438FF44</accession>
<feature type="region of interest" description="Disordered" evidence="1">
    <location>
        <begin position="215"/>
        <end position="234"/>
    </location>
</feature>
<reference evidence="2 3" key="1">
    <citation type="journal article" date="2018" name="PLoS Genet.">
        <title>Population sequencing reveals clonal diversity and ancestral inbreeding in the grapevine cultivar Chardonnay.</title>
        <authorList>
            <person name="Roach M.J."/>
            <person name="Johnson D.L."/>
            <person name="Bohlmann J."/>
            <person name="van Vuuren H.J."/>
            <person name="Jones S.J."/>
            <person name="Pretorius I.S."/>
            <person name="Schmidt S.A."/>
            <person name="Borneman A.R."/>
        </authorList>
    </citation>
    <scope>NUCLEOTIDE SEQUENCE [LARGE SCALE GENOMIC DNA]</scope>
    <source>
        <strain evidence="3">cv. Chardonnay</strain>
        <tissue evidence="2">Leaf</tissue>
    </source>
</reference>
<gene>
    <name evidence="2" type="ORF">CK203_114044</name>
</gene>